<evidence type="ECO:0000256" key="3">
    <source>
        <dbReference type="ARBA" id="ARBA00022448"/>
    </source>
</evidence>
<keyword evidence="3" id="KW-0813">Transport</keyword>
<feature type="transmembrane region" description="Helical" evidence="8">
    <location>
        <begin position="21"/>
        <end position="39"/>
    </location>
</feature>
<dbReference type="GO" id="GO:0006874">
    <property type="term" value="P:intracellular calcium ion homeostasis"/>
    <property type="evidence" value="ECO:0007669"/>
    <property type="project" value="TreeGrafter"/>
</dbReference>
<dbReference type="GO" id="GO:0012505">
    <property type="term" value="C:endomembrane system"/>
    <property type="evidence" value="ECO:0007669"/>
    <property type="project" value="UniProtKB-SubCell"/>
</dbReference>
<keyword evidence="4 8" id="KW-0812">Transmembrane</keyword>
<organism evidence="10 11">
    <name type="scientific">Rhizopogon vesiculosus</name>
    <dbReference type="NCBI Taxonomy" id="180088"/>
    <lineage>
        <taxon>Eukaryota</taxon>
        <taxon>Fungi</taxon>
        <taxon>Dikarya</taxon>
        <taxon>Basidiomycota</taxon>
        <taxon>Agaricomycotina</taxon>
        <taxon>Agaricomycetes</taxon>
        <taxon>Agaricomycetidae</taxon>
        <taxon>Boletales</taxon>
        <taxon>Suillineae</taxon>
        <taxon>Rhizopogonaceae</taxon>
        <taxon>Rhizopogon</taxon>
    </lineage>
</organism>
<protein>
    <recommendedName>
        <fullName evidence="9">Sodium/calcium exchanger membrane region domain-containing protein</fullName>
    </recommendedName>
</protein>
<evidence type="ECO:0000256" key="4">
    <source>
        <dbReference type="ARBA" id="ARBA00022692"/>
    </source>
</evidence>
<comment type="caution">
    <text evidence="10">The sequence shown here is derived from an EMBL/GenBank/DDBJ whole genome shotgun (WGS) entry which is preliminary data.</text>
</comment>
<dbReference type="EMBL" id="LVVM01002885">
    <property type="protein sequence ID" value="OJA15783.1"/>
    <property type="molecule type" value="Genomic_DNA"/>
</dbReference>
<evidence type="ECO:0000313" key="11">
    <source>
        <dbReference type="Proteomes" id="UP000183567"/>
    </source>
</evidence>
<dbReference type="PANTHER" id="PTHR31503:SF20">
    <property type="entry name" value="CA(2+)_H(+) EXCHANGER, PUTATIVE (EUROFUNG)-RELATED"/>
    <property type="match status" value="1"/>
</dbReference>
<sequence length="287" mass="31714">MALQGQAQYDEMTVNDKILKTSHGVALIFLFSYASYLVFQLHSHKALCDDNNEDMQPTKGYEGENPFMLHWRSSRKNMVDSEMVSFPNLIHEGEVDTTTSVSCAEVAMPNVEHGGPKIEAPEQPQMSVALVAITTEFLVDSIDCLTATGLISKEFVGVILLPIVGDAAEHVTAVTSSFKDNLTLSLSVVVGSSTQIALFVIPFIVTLDWIMNKPLTLLFDSLESIVMFLSVINVNYVVQDGKLVGRHDPYVLVLDCGYNFLVSPWYVPRQYHESQSTPSMLLSSPNC</sequence>
<feature type="domain" description="Sodium/calcium exchanger membrane region" evidence="9">
    <location>
        <begin position="126"/>
        <end position="237"/>
    </location>
</feature>
<name>A0A1J8Q545_9AGAM</name>
<dbReference type="InterPro" id="IPR044880">
    <property type="entry name" value="NCX_ion-bd_dom_sf"/>
</dbReference>
<dbReference type="InterPro" id="IPR004837">
    <property type="entry name" value="NaCa_Exmemb"/>
</dbReference>
<dbReference type="OrthoDB" id="1699231at2759"/>
<dbReference type="STRING" id="180088.A0A1J8Q545"/>
<evidence type="ECO:0000259" key="9">
    <source>
        <dbReference type="Pfam" id="PF01699"/>
    </source>
</evidence>
<dbReference type="GO" id="GO:0000329">
    <property type="term" value="C:fungal-type vacuole membrane"/>
    <property type="evidence" value="ECO:0007669"/>
    <property type="project" value="TreeGrafter"/>
</dbReference>
<accession>A0A1J8Q545</accession>
<comment type="similarity">
    <text evidence="2">Belongs to the Ca(2+):cation antiporter (CaCA) (TC 2.A.19) family.</text>
</comment>
<keyword evidence="5 8" id="KW-1133">Transmembrane helix</keyword>
<feature type="transmembrane region" description="Helical" evidence="8">
    <location>
        <begin position="217"/>
        <end position="238"/>
    </location>
</feature>
<keyword evidence="7 8" id="KW-0472">Membrane</keyword>
<evidence type="ECO:0000313" key="10">
    <source>
        <dbReference type="EMBL" id="OJA15783.1"/>
    </source>
</evidence>
<evidence type="ECO:0000256" key="1">
    <source>
        <dbReference type="ARBA" id="ARBA00004127"/>
    </source>
</evidence>
<dbReference type="Pfam" id="PF01699">
    <property type="entry name" value="Na_Ca_ex"/>
    <property type="match status" value="1"/>
</dbReference>
<evidence type="ECO:0000256" key="5">
    <source>
        <dbReference type="ARBA" id="ARBA00022989"/>
    </source>
</evidence>
<keyword evidence="11" id="KW-1185">Reference proteome</keyword>
<evidence type="ECO:0000256" key="2">
    <source>
        <dbReference type="ARBA" id="ARBA00008170"/>
    </source>
</evidence>
<gene>
    <name evidence="10" type="ORF">AZE42_10335</name>
</gene>
<dbReference type="Gene3D" id="1.20.1420.30">
    <property type="entry name" value="NCX, central ion-binding region"/>
    <property type="match status" value="1"/>
</dbReference>
<evidence type="ECO:0000256" key="6">
    <source>
        <dbReference type="ARBA" id="ARBA00023065"/>
    </source>
</evidence>
<proteinExistence type="inferred from homology"/>
<dbReference type="AlphaFoldDB" id="A0A1J8Q545"/>
<reference evidence="10 11" key="1">
    <citation type="submission" date="2016-03" db="EMBL/GenBank/DDBJ databases">
        <title>Comparative genomics of the ectomycorrhizal sister species Rhizopogon vinicolor and Rhizopogon vesiculosus (Basidiomycota: Boletales) reveals a divergence of the mating type B locus.</title>
        <authorList>
            <person name="Mujic A.B."/>
            <person name="Kuo A."/>
            <person name="Tritt A."/>
            <person name="Lipzen A."/>
            <person name="Chen C."/>
            <person name="Johnson J."/>
            <person name="Sharma A."/>
            <person name="Barry K."/>
            <person name="Grigoriev I.V."/>
            <person name="Spatafora J.W."/>
        </authorList>
    </citation>
    <scope>NUCLEOTIDE SEQUENCE [LARGE SCALE GENOMIC DNA]</scope>
    <source>
        <strain evidence="10 11">AM-OR11-056</strain>
    </source>
</reference>
<comment type="subcellular location">
    <subcellularLocation>
        <location evidence="1">Endomembrane system</location>
        <topology evidence="1">Multi-pass membrane protein</topology>
    </subcellularLocation>
</comment>
<keyword evidence="6" id="KW-0406">Ion transport</keyword>
<evidence type="ECO:0000256" key="8">
    <source>
        <dbReference type="SAM" id="Phobius"/>
    </source>
</evidence>
<dbReference type="GO" id="GO:0015369">
    <property type="term" value="F:calcium:proton antiporter activity"/>
    <property type="evidence" value="ECO:0007669"/>
    <property type="project" value="UniProtKB-ARBA"/>
</dbReference>
<dbReference type="PANTHER" id="PTHR31503">
    <property type="entry name" value="VACUOLAR CALCIUM ION TRANSPORTER"/>
    <property type="match status" value="1"/>
</dbReference>
<dbReference type="InterPro" id="IPR004713">
    <property type="entry name" value="CaH_exchang"/>
</dbReference>
<dbReference type="Proteomes" id="UP000183567">
    <property type="component" value="Unassembled WGS sequence"/>
</dbReference>
<feature type="transmembrane region" description="Helical" evidence="8">
    <location>
        <begin position="184"/>
        <end position="205"/>
    </location>
</feature>
<evidence type="ECO:0000256" key="7">
    <source>
        <dbReference type="ARBA" id="ARBA00023136"/>
    </source>
</evidence>